<protein>
    <submittedName>
        <fullName evidence="1">DUF3662 domain-containing protein</fullName>
    </submittedName>
</protein>
<proteinExistence type="predicted"/>
<sequence>MGHLKRWEQALERWQDGLLAKVIHRDPVELVDALRGECDTHAVVCSQSRVVVPNAYEIELTRSVHKELLRRVGEVGRALTDSLARHGETQGYEWAGPLTVRVTTSSAQLPNGRYRVASRAMPHVRADAFPSTTD</sequence>
<evidence type="ECO:0000313" key="2">
    <source>
        <dbReference type="Proteomes" id="UP001377168"/>
    </source>
</evidence>
<name>A0ACC6Q6L2_9ACTN</name>
<keyword evidence="2" id="KW-1185">Reference proteome</keyword>
<evidence type="ECO:0000313" key="1">
    <source>
        <dbReference type="EMBL" id="MEJ8639337.1"/>
    </source>
</evidence>
<dbReference type="Proteomes" id="UP001377168">
    <property type="component" value="Unassembled WGS sequence"/>
</dbReference>
<comment type="caution">
    <text evidence="1">The sequence shown here is derived from an EMBL/GenBank/DDBJ whole genome shotgun (WGS) entry which is preliminary data.</text>
</comment>
<organism evidence="1 2">
    <name type="scientific">Streptomyces achmelvichensis</name>
    <dbReference type="NCBI Taxonomy" id="3134111"/>
    <lineage>
        <taxon>Bacteria</taxon>
        <taxon>Bacillati</taxon>
        <taxon>Actinomycetota</taxon>
        <taxon>Actinomycetes</taxon>
        <taxon>Kitasatosporales</taxon>
        <taxon>Streptomycetaceae</taxon>
        <taxon>Streptomyces</taxon>
    </lineage>
</organism>
<dbReference type="EMBL" id="JBBKAJ010000022">
    <property type="protein sequence ID" value="MEJ8639337.1"/>
    <property type="molecule type" value="Genomic_DNA"/>
</dbReference>
<accession>A0ACC6Q6L2</accession>
<reference evidence="1" key="1">
    <citation type="submission" date="2024-03" db="EMBL/GenBank/DDBJ databases">
        <title>Novel Streptomyces species of biotechnological and ecological value are a feature of Machair soil.</title>
        <authorList>
            <person name="Prole J.R."/>
            <person name="Goodfellow M."/>
            <person name="Allenby N."/>
            <person name="Ward A.C."/>
        </authorList>
    </citation>
    <scope>NUCLEOTIDE SEQUENCE</scope>
    <source>
        <strain evidence="1">MS2.AVA.5</strain>
    </source>
</reference>
<gene>
    <name evidence="1" type="ORF">WKI67_38945</name>
</gene>